<dbReference type="Gene3D" id="3.40.50.1380">
    <property type="entry name" value="Methylglyoxal synthase-like domain"/>
    <property type="match status" value="1"/>
</dbReference>
<evidence type="ECO:0000256" key="1">
    <source>
        <dbReference type="ARBA" id="ARBA00004844"/>
    </source>
</evidence>
<protein>
    <recommendedName>
        <fullName evidence="10">Bifunctional purine biosynthesis protein PurH</fullName>
    </recommendedName>
    <domain>
        <recommendedName>
            <fullName evidence="10">Phosphoribosylaminoimidazolecarboxamide formyltransferase</fullName>
            <ecNumber evidence="10">2.1.2.3</ecNumber>
        </recommendedName>
        <alternativeName>
            <fullName evidence="10">AICAR transformylase</fullName>
        </alternativeName>
    </domain>
    <domain>
        <recommendedName>
            <fullName evidence="10">IMP cyclohydrolase</fullName>
            <ecNumber evidence="10">3.5.4.10</ecNumber>
        </recommendedName>
        <alternativeName>
            <fullName evidence="10">ATIC</fullName>
        </alternativeName>
        <alternativeName>
            <fullName evidence="10">IMP synthase</fullName>
        </alternativeName>
        <alternativeName>
            <fullName evidence="10">Inosinicase</fullName>
        </alternativeName>
    </domain>
</protein>
<comment type="catalytic activity">
    <reaction evidence="8 10">
        <text>(6R)-10-formyltetrahydrofolate + 5-amino-1-(5-phospho-beta-D-ribosyl)imidazole-4-carboxamide = 5-formamido-1-(5-phospho-D-ribosyl)imidazole-4-carboxamide + (6S)-5,6,7,8-tetrahydrofolate</text>
        <dbReference type="Rhea" id="RHEA:22192"/>
        <dbReference type="ChEBI" id="CHEBI:57453"/>
        <dbReference type="ChEBI" id="CHEBI:58467"/>
        <dbReference type="ChEBI" id="CHEBI:58475"/>
        <dbReference type="ChEBI" id="CHEBI:195366"/>
        <dbReference type="EC" id="2.1.2.3"/>
    </reaction>
</comment>
<dbReference type="InterPro" id="IPR024051">
    <property type="entry name" value="AICAR_Tfase_dup_dom_sf"/>
</dbReference>
<evidence type="ECO:0000259" key="11">
    <source>
        <dbReference type="PROSITE" id="PS51855"/>
    </source>
</evidence>
<evidence type="ECO:0000256" key="8">
    <source>
        <dbReference type="ARBA" id="ARBA00050488"/>
    </source>
</evidence>
<sequence length="513" mass="54573">MSKRALISVSDKTGLVELARGLVELGWELLSTGGTARTLIAAGLPVTEVAAVTGFPEILDGRVKTLHPKIHGGILARPTPEHLAQLQEQGIQPIDLVVVNLYPFRETIARPGVTPAEAIENIDIGGPAMVRAAAKNHERVGIVVDPASYDEVLTELREKGSLSPETRRRLAAAAFAHTAAYDAAIAAYFQRLMGYEEPFPASFVLSGEKVQDLRYGENPHQGAAFYRLPAPPPGTLAGARQLQGKELSYNNLMDLDAAWNLACDFKEPVVAIIKHTNPCGVARASTPAAAYRLAYAADPVSAFGGIVACNRPVDGEMAGAMAEIFLEAVIAPSFTPEAMAILKSKSNLRLLAAGERAGCRTREYQVRPVSGGFLVQEPDHHVLEPESLKVVTARKPEAKEMADLLFAWQVVKHVKSNAIVVARDGVTLGIGAGQMNRVGAARIALEQAGARAKGAVLASDAFFPFGDTVELAARAGITAIIQPGGSIRDEESIRAADAAGIAMVFTGIRHFRH</sequence>
<reference evidence="12" key="1">
    <citation type="journal article" date="2014" name="Gene">
        <title>Genome-guided analysis of transformation efficiency and carbon dioxide assimilation by Moorella thermoacetica Y72.</title>
        <authorList>
            <person name="Tsukahara K."/>
            <person name="Kita A."/>
            <person name="Nakashimada Y."/>
            <person name="Hoshino T."/>
            <person name="Murakami K."/>
        </authorList>
    </citation>
    <scope>NUCLEOTIDE SEQUENCE [LARGE SCALE GENOMIC DNA]</scope>
    <source>
        <strain evidence="12">Y72</strain>
    </source>
</reference>
<keyword evidence="4 10" id="KW-0808">Transferase</keyword>
<dbReference type="EC" id="2.1.2.3" evidence="10"/>
<dbReference type="PIRSF" id="PIRSF000414">
    <property type="entry name" value="AICARFT_IMPCHas"/>
    <property type="match status" value="1"/>
</dbReference>
<dbReference type="CDD" id="cd01421">
    <property type="entry name" value="IMPCH"/>
    <property type="match status" value="1"/>
</dbReference>
<keyword evidence="6 10" id="KW-0378">Hydrolase</keyword>
<gene>
    <name evidence="10" type="primary">purH</name>
    <name evidence="12" type="ORF">MTY_0582</name>
</gene>
<dbReference type="UniPathway" id="UPA00074">
    <property type="reaction ID" value="UER00133"/>
</dbReference>
<evidence type="ECO:0000256" key="6">
    <source>
        <dbReference type="ARBA" id="ARBA00022801"/>
    </source>
</evidence>
<dbReference type="InterPro" id="IPR036914">
    <property type="entry name" value="MGS-like_dom_sf"/>
</dbReference>
<dbReference type="Gene3D" id="3.40.140.20">
    <property type="match status" value="2"/>
</dbReference>
<comment type="catalytic activity">
    <reaction evidence="9 10">
        <text>IMP + H2O = 5-formamido-1-(5-phospho-D-ribosyl)imidazole-4-carboxamide</text>
        <dbReference type="Rhea" id="RHEA:18445"/>
        <dbReference type="ChEBI" id="CHEBI:15377"/>
        <dbReference type="ChEBI" id="CHEBI:58053"/>
        <dbReference type="ChEBI" id="CHEBI:58467"/>
        <dbReference type="EC" id="3.5.4.10"/>
    </reaction>
</comment>
<evidence type="ECO:0000256" key="5">
    <source>
        <dbReference type="ARBA" id="ARBA00022755"/>
    </source>
</evidence>
<dbReference type="Pfam" id="PF01808">
    <property type="entry name" value="AICARFT_IMPCHas"/>
    <property type="match status" value="1"/>
</dbReference>
<comment type="similarity">
    <text evidence="3 10">Belongs to the PurH family.</text>
</comment>
<dbReference type="SMART" id="SM00798">
    <property type="entry name" value="AICARFT_IMPCHas"/>
    <property type="match status" value="1"/>
</dbReference>
<evidence type="ECO:0000256" key="9">
    <source>
        <dbReference type="ARBA" id="ARBA00050687"/>
    </source>
</evidence>
<dbReference type="FunFam" id="3.40.50.1380:FF:000001">
    <property type="entry name" value="Bifunctional purine biosynthesis protein PurH"/>
    <property type="match status" value="1"/>
</dbReference>
<dbReference type="GO" id="GO:0003937">
    <property type="term" value="F:IMP cyclohydrolase activity"/>
    <property type="evidence" value="ECO:0007669"/>
    <property type="project" value="UniProtKB-UniRule"/>
</dbReference>
<dbReference type="PROSITE" id="PS51855">
    <property type="entry name" value="MGS"/>
    <property type="match status" value="1"/>
</dbReference>
<dbReference type="EMBL" id="DF238840">
    <property type="protein sequence ID" value="GAF25252.1"/>
    <property type="molecule type" value="Genomic_DNA"/>
</dbReference>
<evidence type="ECO:0000256" key="3">
    <source>
        <dbReference type="ARBA" id="ARBA00007667"/>
    </source>
</evidence>
<dbReference type="PANTHER" id="PTHR11692:SF0">
    <property type="entry name" value="BIFUNCTIONAL PURINE BIOSYNTHESIS PROTEIN ATIC"/>
    <property type="match status" value="1"/>
</dbReference>
<dbReference type="InterPro" id="IPR002695">
    <property type="entry name" value="PurH-like"/>
</dbReference>
<dbReference type="GO" id="GO:0005829">
    <property type="term" value="C:cytosol"/>
    <property type="evidence" value="ECO:0007669"/>
    <property type="project" value="TreeGrafter"/>
</dbReference>
<evidence type="ECO:0000256" key="2">
    <source>
        <dbReference type="ARBA" id="ARBA00004954"/>
    </source>
</evidence>
<dbReference type="InterPro" id="IPR016193">
    <property type="entry name" value="Cytidine_deaminase-like"/>
</dbReference>
<dbReference type="Pfam" id="PF02142">
    <property type="entry name" value="MGS"/>
    <property type="match status" value="1"/>
</dbReference>
<dbReference type="PANTHER" id="PTHR11692">
    <property type="entry name" value="BIFUNCTIONAL PURINE BIOSYNTHESIS PROTEIN PURH"/>
    <property type="match status" value="1"/>
</dbReference>
<dbReference type="FunFam" id="3.40.140.20:FF:000001">
    <property type="entry name" value="Bifunctional purine biosynthesis protein PurH"/>
    <property type="match status" value="1"/>
</dbReference>
<organism evidence="12">
    <name type="scientific">Moorella thermoacetica Y72</name>
    <dbReference type="NCBI Taxonomy" id="1325331"/>
    <lineage>
        <taxon>Bacteria</taxon>
        <taxon>Bacillati</taxon>
        <taxon>Bacillota</taxon>
        <taxon>Clostridia</taxon>
        <taxon>Neomoorellales</taxon>
        <taxon>Neomoorellaceae</taxon>
        <taxon>Neomoorella</taxon>
    </lineage>
</organism>
<dbReference type="NCBIfam" id="NF002049">
    <property type="entry name" value="PRK00881.1"/>
    <property type="match status" value="1"/>
</dbReference>
<dbReference type="GO" id="GO:0004643">
    <property type="term" value="F:phosphoribosylaminoimidazolecarboxamide formyltransferase activity"/>
    <property type="evidence" value="ECO:0007669"/>
    <property type="project" value="UniProtKB-UniRule"/>
</dbReference>
<dbReference type="SUPFAM" id="SSF52335">
    <property type="entry name" value="Methylglyoxal synthase-like"/>
    <property type="match status" value="1"/>
</dbReference>
<feature type="domain" description="MGS-like" evidence="11">
    <location>
        <begin position="1"/>
        <end position="144"/>
    </location>
</feature>
<comment type="domain">
    <text evidence="10">The IMP cyclohydrolase activity resides in the N-terminal region.</text>
</comment>
<dbReference type="Proteomes" id="UP000063718">
    <property type="component" value="Unassembled WGS sequence"/>
</dbReference>
<dbReference type="GO" id="GO:0006189">
    <property type="term" value="P:'de novo' IMP biosynthetic process"/>
    <property type="evidence" value="ECO:0007669"/>
    <property type="project" value="UniProtKB-UniRule"/>
</dbReference>
<dbReference type="InterPro" id="IPR011607">
    <property type="entry name" value="MGS-like_dom"/>
</dbReference>
<proteinExistence type="inferred from homology"/>
<evidence type="ECO:0000313" key="12">
    <source>
        <dbReference type="EMBL" id="GAF25252.1"/>
    </source>
</evidence>
<dbReference type="RefSeq" id="WP_025773278.1">
    <property type="nucleotide sequence ID" value="NZ_DF238840.1"/>
</dbReference>
<evidence type="ECO:0000256" key="4">
    <source>
        <dbReference type="ARBA" id="ARBA00022679"/>
    </source>
</evidence>
<dbReference type="SUPFAM" id="SSF53927">
    <property type="entry name" value="Cytidine deaminase-like"/>
    <property type="match status" value="1"/>
</dbReference>
<accession>A0A0S6UAF4</accession>
<dbReference type="EC" id="3.5.4.10" evidence="10"/>
<evidence type="ECO:0000256" key="10">
    <source>
        <dbReference type="HAMAP-Rule" id="MF_00139"/>
    </source>
</evidence>
<keyword evidence="5 10" id="KW-0658">Purine biosynthesis</keyword>
<dbReference type="NCBIfam" id="TIGR00355">
    <property type="entry name" value="purH"/>
    <property type="match status" value="1"/>
</dbReference>
<comment type="pathway">
    <text evidence="1 10">Purine metabolism; IMP biosynthesis via de novo pathway; IMP from 5-formamido-1-(5-phospho-D-ribosyl)imidazole-4-carboxamide: step 1/1.</text>
</comment>
<dbReference type="FunFam" id="3.40.140.20:FF:000002">
    <property type="entry name" value="Bifunctional purine biosynthesis protein PurH"/>
    <property type="match status" value="1"/>
</dbReference>
<comment type="pathway">
    <text evidence="2 10">Purine metabolism; IMP biosynthesis via de novo pathway; 5-formamido-1-(5-phospho-D-ribosyl)imidazole-4-carboxamide from 5-amino-1-(5-phospho-D-ribosyl)imidazole-4-carboxamide (10-formyl THF route): step 1/1.</text>
</comment>
<name>A0A0S6UAF4_NEOTH</name>
<dbReference type="SMART" id="SM00851">
    <property type="entry name" value="MGS"/>
    <property type="match status" value="1"/>
</dbReference>
<dbReference type="HAMAP" id="MF_00139">
    <property type="entry name" value="PurH"/>
    <property type="match status" value="1"/>
</dbReference>
<dbReference type="AlphaFoldDB" id="A0A0S6UAF4"/>
<evidence type="ECO:0000256" key="7">
    <source>
        <dbReference type="ARBA" id="ARBA00023268"/>
    </source>
</evidence>
<keyword evidence="7 10" id="KW-0511">Multifunctional enzyme</keyword>